<feature type="binding site" evidence="7">
    <location>
        <position position="166"/>
    </location>
    <ligand>
        <name>3-phosphoshikimate</name>
        <dbReference type="ChEBI" id="CHEBI:145989"/>
    </ligand>
</feature>
<keyword evidence="4 7" id="KW-0808">Transferase</keyword>
<dbReference type="CDD" id="cd01556">
    <property type="entry name" value="EPSP_synthase"/>
    <property type="match status" value="1"/>
</dbReference>
<reference evidence="10" key="2">
    <citation type="submission" date="2021-09" db="EMBL/GenBank/DDBJ databases">
        <authorList>
            <person name="Gilroy R."/>
        </authorList>
    </citation>
    <scope>NUCLEOTIDE SEQUENCE</scope>
    <source>
        <strain evidence="10">ChiGjej3B3-7470</strain>
    </source>
</reference>
<evidence type="ECO:0000256" key="8">
    <source>
        <dbReference type="SAM" id="MobiDB-lite"/>
    </source>
</evidence>
<feature type="binding site" evidence="7">
    <location>
        <position position="193"/>
    </location>
    <ligand>
        <name>3-phosphoshikimate</name>
        <dbReference type="ChEBI" id="CHEBI:145989"/>
    </ligand>
</feature>
<dbReference type="Gene3D" id="3.65.10.10">
    <property type="entry name" value="Enolpyruvate transferase domain"/>
    <property type="match status" value="2"/>
</dbReference>
<gene>
    <name evidence="7 10" type="primary">aroA</name>
    <name evidence="10" type="ORF">K8V15_03580</name>
</gene>
<feature type="binding site" evidence="7">
    <location>
        <position position="91"/>
    </location>
    <ligand>
        <name>phosphoenolpyruvate</name>
        <dbReference type="ChEBI" id="CHEBI:58702"/>
    </ligand>
</feature>
<proteinExistence type="inferred from homology"/>
<feature type="binding site" evidence="7">
    <location>
        <position position="164"/>
    </location>
    <ligand>
        <name>3-phosphoshikimate</name>
        <dbReference type="ChEBI" id="CHEBI:145989"/>
    </ligand>
</feature>
<evidence type="ECO:0000256" key="7">
    <source>
        <dbReference type="HAMAP-Rule" id="MF_00210"/>
    </source>
</evidence>
<comment type="caution">
    <text evidence="7">Lacks conserved residue(s) required for the propagation of feature annotation.</text>
</comment>
<comment type="subcellular location">
    <subcellularLocation>
        <location evidence="7">Cytoplasm</location>
    </subcellularLocation>
</comment>
<dbReference type="GO" id="GO:0009073">
    <property type="term" value="P:aromatic amino acid family biosynthetic process"/>
    <property type="evidence" value="ECO:0007669"/>
    <property type="project" value="UniProtKB-KW"/>
</dbReference>
<feature type="binding site" evidence="7">
    <location>
        <position position="166"/>
    </location>
    <ligand>
        <name>phosphoenolpyruvate</name>
        <dbReference type="ChEBI" id="CHEBI:58702"/>
    </ligand>
</feature>
<feature type="binding site" evidence="7">
    <location>
        <position position="27"/>
    </location>
    <ligand>
        <name>3-phosphoshikimate</name>
        <dbReference type="ChEBI" id="CHEBI:145989"/>
    </ligand>
</feature>
<dbReference type="PROSITE" id="PS00885">
    <property type="entry name" value="EPSP_SYNTHASE_2"/>
    <property type="match status" value="1"/>
</dbReference>
<feature type="binding site" evidence="7">
    <location>
        <position position="165"/>
    </location>
    <ligand>
        <name>3-phosphoshikimate</name>
        <dbReference type="ChEBI" id="CHEBI:145989"/>
    </ligand>
</feature>
<feature type="binding site" evidence="7">
    <location>
        <position position="22"/>
    </location>
    <ligand>
        <name>phosphoenolpyruvate</name>
        <dbReference type="ChEBI" id="CHEBI:58702"/>
    </ligand>
</feature>
<comment type="subunit">
    <text evidence="7">Monomer.</text>
</comment>
<dbReference type="PANTHER" id="PTHR21090">
    <property type="entry name" value="AROM/DEHYDROQUINATE SYNTHASE"/>
    <property type="match status" value="1"/>
</dbReference>
<dbReference type="InterPro" id="IPR013792">
    <property type="entry name" value="RNA3'P_cycl/enolpyr_Trfase_a/b"/>
</dbReference>
<organism evidence="10 11">
    <name type="scientific">Tessaracoccus flavescens</name>
    <dbReference type="NCBI Taxonomy" id="399497"/>
    <lineage>
        <taxon>Bacteria</taxon>
        <taxon>Bacillati</taxon>
        <taxon>Actinomycetota</taxon>
        <taxon>Actinomycetes</taxon>
        <taxon>Propionibacteriales</taxon>
        <taxon>Propionibacteriaceae</taxon>
        <taxon>Tessaracoccus</taxon>
    </lineage>
</organism>
<evidence type="ECO:0000256" key="2">
    <source>
        <dbReference type="ARBA" id="ARBA00009948"/>
    </source>
</evidence>
<feature type="domain" description="Enolpyruvate transferase" evidence="9">
    <location>
        <begin position="9"/>
        <end position="412"/>
    </location>
</feature>
<evidence type="ECO:0000256" key="4">
    <source>
        <dbReference type="ARBA" id="ARBA00022679"/>
    </source>
</evidence>
<keyword evidence="5 7" id="KW-0057">Aromatic amino acid biosynthesis</keyword>
<feature type="binding site" evidence="7">
    <location>
        <position position="22"/>
    </location>
    <ligand>
        <name>3-phosphoshikimate</name>
        <dbReference type="ChEBI" id="CHEBI:145989"/>
    </ligand>
</feature>
<dbReference type="GO" id="GO:0009423">
    <property type="term" value="P:chorismate biosynthetic process"/>
    <property type="evidence" value="ECO:0007669"/>
    <property type="project" value="UniProtKB-UniRule"/>
</dbReference>
<comment type="similarity">
    <text evidence="2 7">Belongs to the EPSP synthase family.</text>
</comment>
<comment type="caution">
    <text evidence="10">The sequence shown here is derived from an EMBL/GenBank/DDBJ whole genome shotgun (WGS) entry which is preliminary data.</text>
</comment>
<protein>
    <recommendedName>
        <fullName evidence="7">3-phosphoshikimate 1-carboxyvinyltransferase</fullName>
        <ecNumber evidence="7">2.5.1.19</ecNumber>
    </recommendedName>
    <alternativeName>
        <fullName evidence="7">5-enolpyruvylshikimate-3-phosphate synthase</fullName>
        <shortName evidence="7">EPSP synthase</shortName>
        <shortName evidence="7">EPSPS</shortName>
    </alternativeName>
</protein>
<comment type="function">
    <text evidence="7">Catalyzes the transfer of the enolpyruvyl moiety of phosphoenolpyruvate (PEP) to the 5-hydroxyl of shikimate-3-phosphate (S3P) to produce enolpyruvyl shikimate-3-phosphate and inorganic phosphate.</text>
</comment>
<keyword evidence="3 7" id="KW-0028">Amino-acid biosynthesis</keyword>
<dbReference type="EMBL" id="DYZF01000085">
    <property type="protein sequence ID" value="HJE51049.1"/>
    <property type="molecule type" value="Genomic_DNA"/>
</dbReference>
<dbReference type="SUPFAM" id="SSF55205">
    <property type="entry name" value="EPT/RTPC-like"/>
    <property type="match status" value="1"/>
</dbReference>
<dbReference type="GO" id="GO:0003866">
    <property type="term" value="F:3-phosphoshikimate 1-carboxyvinyltransferase activity"/>
    <property type="evidence" value="ECO:0007669"/>
    <property type="project" value="UniProtKB-UniRule"/>
</dbReference>
<dbReference type="InterPro" id="IPR036968">
    <property type="entry name" value="Enolpyruvate_Tfrase_sf"/>
</dbReference>
<comment type="catalytic activity">
    <reaction evidence="6">
        <text>3-phosphoshikimate + phosphoenolpyruvate = 5-O-(1-carboxyvinyl)-3-phosphoshikimate + phosphate</text>
        <dbReference type="Rhea" id="RHEA:21256"/>
        <dbReference type="ChEBI" id="CHEBI:43474"/>
        <dbReference type="ChEBI" id="CHEBI:57701"/>
        <dbReference type="ChEBI" id="CHEBI:58702"/>
        <dbReference type="ChEBI" id="CHEBI:145989"/>
        <dbReference type="EC" id="2.5.1.19"/>
    </reaction>
    <physiologicalReaction direction="left-to-right" evidence="6">
        <dbReference type="Rhea" id="RHEA:21257"/>
    </physiologicalReaction>
</comment>
<sequence>MTHPLPASTSPVIGEQRVPGSKSETNRALVLAALGNGPSRISGALASRDSDLMMGALRGFGVDVRAEGRELVVTPPAQFRGGGRIDCGLAGTVMRFVPPFALLADGPVAFHGDPHASQRPMAPLLDGLRQLGAAVNADALPFTVSPPTSDGQNRVEVGVDASESSQFVSGLLLIGARLPQGLTVRHTGSTLPSRPHIDMTVRMLRDRGVRVDEPSATAWRVHPGVIAAVDSTVEPDLTNAAVFLAAGALTEGRVTVPGWPSSSIQPGALFLEIAERMGAVVERHGDAVSVGARGPLHGIDVDLSTASELTPVVAALGGLADGTTTIRGVAHIRGHETDRLAAIVTELTRLGGQAEETPDGLTMVGRPLRGGEIHTYADHRMVHFAALLALQVPGISVTDLDCVSKTMPDFATDWAALL</sequence>
<feature type="binding site" evidence="7">
    <location>
        <position position="405"/>
    </location>
    <ligand>
        <name>phosphoenolpyruvate</name>
        <dbReference type="ChEBI" id="CHEBI:58702"/>
    </ligand>
</feature>
<dbReference type="Proteomes" id="UP000712713">
    <property type="component" value="Unassembled WGS sequence"/>
</dbReference>
<dbReference type="PIRSF" id="PIRSF000505">
    <property type="entry name" value="EPSPS"/>
    <property type="match status" value="1"/>
</dbReference>
<evidence type="ECO:0000259" key="9">
    <source>
        <dbReference type="Pfam" id="PF00275"/>
    </source>
</evidence>
<evidence type="ECO:0000313" key="10">
    <source>
        <dbReference type="EMBL" id="HJE51049.1"/>
    </source>
</evidence>
<feature type="active site" description="Proton acceptor" evidence="7">
    <location>
        <position position="308"/>
    </location>
</feature>
<evidence type="ECO:0000256" key="3">
    <source>
        <dbReference type="ARBA" id="ARBA00022605"/>
    </source>
</evidence>
<dbReference type="Pfam" id="PF00275">
    <property type="entry name" value="EPSP_synthase"/>
    <property type="match status" value="1"/>
</dbReference>
<evidence type="ECO:0000256" key="6">
    <source>
        <dbReference type="ARBA" id="ARBA00044633"/>
    </source>
</evidence>
<accession>A0A921JQ08</accession>
<evidence type="ECO:0000313" key="11">
    <source>
        <dbReference type="Proteomes" id="UP000712713"/>
    </source>
</evidence>
<feature type="binding site" evidence="7">
    <location>
        <position position="23"/>
    </location>
    <ligand>
        <name>3-phosphoshikimate</name>
        <dbReference type="ChEBI" id="CHEBI:145989"/>
    </ligand>
</feature>
<feature type="binding site" evidence="7">
    <location>
        <position position="308"/>
    </location>
    <ligand>
        <name>3-phosphoshikimate</name>
        <dbReference type="ChEBI" id="CHEBI:145989"/>
    </ligand>
</feature>
<dbReference type="FunFam" id="3.65.10.10:FF:000011">
    <property type="entry name" value="3-phosphoshikimate 1-carboxyvinyltransferase"/>
    <property type="match status" value="1"/>
</dbReference>
<dbReference type="EC" id="2.5.1.19" evidence="7"/>
<dbReference type="InterPro" id="IPR001986">
    <property type="entry name" value="Enolpyruvate_Tfrase_dom"/>
</dbReference>
<dbReference type="InterPro" id="IPR006264">
    <property type="entry name" value="EPSP_synthase"/>
</dbReference>
<dbReference type="PANTHER" id="PTHR21090:SF5">
    <property type="entry name" value="PENTAFUNCTIONAL AROM POLYPEPTIDE"/>
    <property type="match status" value="1"/>
</dbReference>
<dbReference type="AlphaFoldDB" id="A0A921JQ08"/>
<feature type="binding site" evidence="7">
    <location>
        <position position="380"/>
    </location>
    <ligand>
        <name>phosphoenolpyruvate</name>
        <dbReference type="ChEBI" id="CHEBI:58702"/>
    </ligand>
</feature>
<evidence type="ECO:0000256" key="5">
    <source>
        <dbReference type="ARBA" id="ARBA00023141"/>
    </source>
</evidence>
<dbReference type="GO" id="GO:0008652">
    <property type="term" value="P:amino acid biosynthetic process"/>
    <property type="evidence" value="ECO:0007669"/>
    <property type="project" value="UniProtKB-KW"/>
</dbReference>
<reference evidence="10" key="1">
    <citation type="journal article" date="2021" name="PeerJ">
        <title>Extensive microbial diversity within the chicken gut microbiome revealed by metagenomics and culture.</title>
        <authorList>
            <person name="Gilroy R."/>
            <person name="Ravi A."/>
            <person name="Getino M."/>
            <person name="Pursley I."/>
            <person name="Horton D.L."/>
            <person name="Alikhan N.F."/>
            <person name="Baker D."/>
            <person name="Gharbi K."/>
            <person name="Hall N."/>
            <person name="Watson M."/>
            <person name="Adriaenssens E.M."/>
            <person name="Foster-Nyarko E."/>
            <person name="Jarju S."/>
            <person name="Secka A."/>
            <person name="Antonio M."/>
            <person name="Oren A."/>
            <person name="Chaudhuri R.R."/>
            <person name="La Ragione R."/>
            <person name="Hildebrand F."/>
            <person name="Pallen M.J."/>
        </authorList>
    </citation>
    <scope>NUCLEOTIDE SEQUENCE</scope>
    <source>
        <strain evidence="10">ChiGjej3B3-7470</strain>
    </source>
</reference>
<dbReference type="HAMAP" id="MF_00210">
    <property type="entry name" value="EPSP_synth"/>
    <property type="match status" value="1"/>
</dbReference>
<dbReference type="GO" id="GO:0005737">
    <property type="term" value="C:cytoplasm"/>
    <property type="evidence" value="ECO:0007669"/>
    <property type="project" value="UniProtKB-SubCell"/>
</dbReference>
<dbReference type="PROSITE" id="PS00104">
    <property type="entry name" value="EPSP_SYNTHASE_1"/>
    <property type="match status" value="1"/>
</dbReference>
<feature type="region of interest" description="Disordered" evidence="8">
    <location>
        <begin position="1"/>
        <end position="21"/>
    </location>
</feature>
<feature type="binding site" evidence="7">
    <location>
        <position position="119"/>
    </location>
    <ligand>
        <name>phosphoenolpyruvate</name>
        <dbReference type="ChEBI" id="CHEBI:58702"/>
    </ligand>
</feature>
<feature type="binding site" evidence="7">
    <location>
        <position position="339"/>
    </location>
    <ligand>
        <name>phosphoenolpyruvate</name>
        <dbReference type="ChEBI" id="CHEBI:58702"/>
    </ligand>
</feature>
<name>A0A921JQ08_9ACTN</name>
<comment type="pathway">
    <text evidence="1 7">Metabolic intermediate biosynthesis; chorismate biosynthesis; chorismate from D-erythrose 4-phosphate and phosphoenolpyruvate: step 6/7.</text>
</comment>
<dbReference type="NCBIfam" id="TIGR01356">
    <property type="entry name" value="aroA"/>
    <property type="match status" value="1"/>
</dbReference>
<feature type="binding site" evidence="7">
    <location>
        <position position="335"/>
    </location>
    <ligand>
        <name>3-phosphoshikimate</name>
        <dbReference type="ChEBI" id="CHEBI:145989"/>
    </ligand>
</feature>
<dbReference type="InterPro" id="IPR023193">
    <property type="entry name" value="EPSP_synthase_CS"/>
</dbReference>
<keyword evidence="7" id="KW-0963">Cytoplasm</keyword>
<evidence type="ECO:0000256" key="1">
    <source>
        <dbReference type="ARBA" id="ARBA00004811"/>
    </source>
</evidence>